<sequence>MIVTVLGSGANGGVPQWDCCCPNCSRARENPELRRTRSSVAVSLDGGQHVLIDATPDLKFQLEGVGLTPKPEEAEHGRQSRIDTVLITHGHGDHTVGIAEFSTGKSFEIPVHGPPDLMRFLFGSDDQSSFFGDLGRLARDYVVPHDLREGERLDLLDGLRVTGFEIDHTDGMEDGSCFPSSTYGYELEADGRRFVYTPDLGLLTEELLERVEGSDLFILDATFWW</sequence>
<proteinExistence type="predicted"/>
<dbReference type="SMART" id="SM00849">
    <property type="entry name" value="Lactamase_B"/>
    <property type="match status" value="1"/>
</dbReference>
<name>X0UGG4_9ZZZZ</name>
<dbReference type="Pfam" id="PF12706">
    <property type="entry name" value="Lactamase_B_2"/>
    <property type="match status" value="1"/>
</dbReference>
<gene>
    <name evidence="2" type="ORF">S01H1_36461</name>
</gene>
<dbReference type="Gene3D" id="3.60.15.10">
    <property type="entry name" value="Ribonuclease Z/Hydroxyacylglutathione hydrolase-like"/>
    <property type="match status" value="1"/>
</dbReference>
<dbReference type="InterPro" id="IPR001279">
    <property type="entry name" value="Metallo-B-lactamas"/>
</dbReference>
<feature type="domain" description="Metallo-beta-lactamase" evidence="1">
    <location>
        <begin position="36"/>
        <end position="224"/>
    </location>
</feature>
<dbReference type="PANTHER" id="PTHR42663:SF7">
    <property type="entry name" value="COENZYME PQQ SYNTHESIS PROTEIN B"/>
    <property type="match status" value="1"/>
</dbReference>
<organism evidence="2">
    <name type="scientific">marine sediment metagenome</name>
    <dbReference type="NCBI Taxonomy" id="412755"/>
    <lineage>
        <taxon>unclassified sequences</taxon>
        <taxon>metagenomes</taxon>
        <taxon>ecological metagenomes</taxon>
    </lineage>
</organism>
<dbReference type="InterPro" id="IPR036866">
    <property type="entry name" value="RibonucZ/Hydroxyglut_hydro"/>
</dbReference>
<evidence type="ECO:0000259" key="1">
    <source>
        <dbReference type="SMART" id="SM00849"/>
    </source>
</evidence>
<accession>X0UGG4</accession>
<dbReference type="SUPFAM" id="SSF56281">
    <property type="entry name" value="Metallo-hydrolase/oxidoreductase"/>
    <property type="match status" value="1"/>
</dbReference>
<feature type="non-terminal residue" evidence="2">
    <location>
        <position position="225"/>
    </location>
</feature>
<protein>
    <recommendedName>
        <fullName evidence="1">Metallo-beta-lactamase domain-containing protein</fullName>
    </recommendedName>
</protein>
<comment type="caution">
    <text evidence="2">The sequence shown here is derived from an EMBL/GenBank/DDBJ whole genome shotgun (WGS) entry which is preliminary data.</text>
</comment>
<evidence type="ECO:0000313" key="2">
    <source>
        <dbReference type="EMBL" id="GAG04680.1"/>
    </source>
</evidence>
<dbReference type="AlphaFoldDB" id="X0UGG4"/>
<reference evidence="2" key="1">
    <citation type="journal article" date="2014" name="Front. Microbiol.">
        <title>High frequency of phylogenetically diverse reductive dehalogenase-homologous genes in deep subseafloor sedimentary metagenomes.</title>
        <authorList>
            <person name="Kawai M."/>
            <person name="Futagami T."/>
            <person name="Toyoda A."/>
            <person name="Takaki Y."/>
            <person name="Nishi S."/>
            <person name="Hori S."/>
            <person name="Arai W."/>
            <person name="Tsubouchi T."/>
            <person name="Morono Y."/>
            <person name="Uchiyama I."/>
            <person name="Ito T."/>
            <person name="Fujiyama A."/>
            <person name="Inagaki F."/>
            <person name="Takami H."/>
        </authorList>
    </citation>
    <scope>NUCLEOTIDE SEQUENCE</scope>
    <source>
        <strain evidence="2">Expedition CK06-06</strain>
    </source>
</reference>
<dbReference type="EMBL" id="BARS01022846">
    <property type="protein sequence ID" value="GAG04680.1"/>
    <property type="molecule type" value="Genomic_DNA"/>
</dbReference>
<dbReference type="PANTHER" id="PTHR42663">
    <property type="entry name" value="HYDROLASE C777.06C-RELATED-RELATED"/>
    <property type="match status" value="1"/>
</dbReference>